<dbReference type="Proteomes" id="UP000053647">
    <property type="component" value="Unassembled WGS sequence"/>
</dbReference>
<sequence>MSPFSESHCLAISALFGNRDISFGGAVDSSNHHDFFIELFLQTPSLSTNVQHIVGFVQNIPSVATGCEMLGFLASYRLLSWFNWPSFGSSSSTTATSEEEAKLARKVDDQPSRAFEGEKKHLVLGDEEDDEGHIIVHSHKEQSRPSELPIDLTFRLFRQSIYPVAYGWRSDIWKCAVKQDAQSSEVAVKSIRSHDLGAEDIYNKNEQLRPALKLRARLKHENILPLLGVATGFGRFTALVYPWMENGWSSLEMLRPDSVIYIRAPSFTDNSRE</sequence>
<reference evidence="1 2" key="1">
    <citation type="submission" date="2014-06" db="EMBL/GenBank/DDBJ databases">
        <authorList>
            <consortium name="DOE Joint Genome Institute"/>
            <person name="Kuo A."/>
            <person name="Kohler A."/>
            <person name="Nagy L.G."/>
            <person name="Floudas D."/>
            <person name="Copeland A."/>
            <person name="Barry K.W."/>
            <person name="Cichocki N."/>
            <person name="Veneault-Fourrey C."/>
            <person name="LaButti K."/>
            <person name="Lindquist E.A."/>
            <person name="Lipzen A."/>
            <person name="Lundell T."/>
            <person name="Morin E."/>
            <person name="Murat C."/>
            <person name="Sun H."/>
            <person name="Tunlid A."/>
            <person name="Henrissat B."/>
            <person name="Grigoriev I.V."/>
            <person name="Hibbett D.S."/>
            <person name="Martin F."/>
            <person name="Nordberg H.P."/>
            <person name="Cantor M.N."/>
            <person name="Hua S.X."/>
        </authorList>
    </citation>
    <scope>NUCLEOTIDE SEQUENCE [LARGE SCALE GENOMIC DNA]</scope>
    <source>
        <strain evidence="1 2">ATCC 200175</strain>
    </source>
</reference>
<evidence type="ECO:0008006" key="3">
    <source>
        <dbReference type="Google" id="ProtNLM"/>
    </source>
</evidence>
<organism evidence="1 2">
    <name type="scientific">Paxillus involutus ATCC 200175</name>
    <dbReference type="NCBI Taxonomy" id="664439"/>
    <lineage>
        <taxon>Eukaryota</taxon>
        <taxon>Fungi</taxon>
        <taxon>Dikarya</taxon>
        <taxon>Basidiomycota</taxon>
        <taxon>Agaricomycotina</taxon>
        <taxon>Agaricomycetes</taxon>
        <taxon>Agaricomycetidae</taxon>
        <taxon>Boletales</taxon>
        <taxon>Paxilineae</taxon>
        <taxon>Paxillaceae</taxon>
        <taxon>Paxillus</taxon>
    </lineage>
</organism>
<dbReference type="OrthoDB" id="346907at2759"/>
<gene>
    <name evidence="1" type="ORF">PAXINDRAFT_18073</name>
</gene>
<dbReference type="AlphaFoldDB" id="A0A0C9TM00"/>
<dbReference type="HOGENOM" id="CLU_1019764_0_0_1"/>
<dbReference type="InterPro" id="IPR011009">
    <property type="entry name" value="Kinase-like_dom_sf"/>
</dbReference>
<reference evidence="2" key="2">
    <citation type="submission" date="2015-01" db="EMBL/GenBank/DDBJ databases">
        <title>Evolutionary Origins and Diversification of the Mycorrhizal Mutualists.</title>
        <authorList>
            <consortium name="DOE Joint Genome Institute"/>
            <consortium name="Mycorrhizal Genomics Consortium"/>
            <person name="Kohler A."/>
            <person name="Kuo A."/>
            <person name="Nagy L.G."/>
            <person name="Floudas D."/>
            <person name="Copeland A."/>
            <person name="Barry K.W."/>
            <person name="Cichocki N."/>
            <person name="Veneault-Fourrey C."/>
            <person name="LaButti K."/>
            <person name="Lindquist E.A."/>
            <person name="Lipzen A."/>
            <person name="Lundell T."/>
            <person name="Morin E."/>
            <person name="Murat C."/>
            <person name="Riley R."/>
            <person name="Ohm R."/>
            <person name="Sun H."/>
            <person name="Tunlid A."/>
            <person name="Henrissat B."/>
            <person name="Grigoriev I.V."/>
            <person name="Hibbett D.S."/>
            <person name="Martin F."/>
        </authorList>
    </citation>
    <scope>NUCLEOTIDE SEQUENCE [LARGE SCALE GENOMIC DNA]</scope>
    <source>
        <strain evidence="2">ATCC 200175</strain>
    </source>
</reference>
<dbReference type="Gene3D" id="1.10.510.10">
    <property type="entry name" value="Transferase(Phosphotransferase) domain 1"/>
    <property type="match status" value="1"/>
</dbReference>
<accession>A0A0C9TM00</accession>
<dbReference type="SUPFAM" id="SSF56112">
    <property type="entry name" value="Protein kinase-like (PK-like)"/>
    <property type="match status" value="1"/>
</dbReference>
<protein>
    <recommendedName>
        <fullName evidence="3">Protein kinase domain-containing protein</fullName>
    </recommendedName>
</protein>
<name>A0A0C9TM00_PAXIN</name>
<evidence type="ECO:0000313" key="2">
    <source>
        <dbReference type="Proteomes" id="UP000053647"/>
    </source>
</evidence>
<keyword evidence="2" id="KW-1185">Reference proteome</keyword>
<evidence type="ECO:0000313" key="1">
    <source>
        <dbReference type="EMBL" id="KIJ08812.1"/>
    </source>
</evidence>
<proteinExistence type="predicted"/>
<dbReference type="EMBL" id="KN819551">
    <property type="protein sequence ID" value="KIJ08812.1"/>
    <property type="molecule type" value="Genomic_DNA"/>
</dbReference>